<organism evidence="7 8">
    <name type="scientific">Tsukamurella paurometabola (strain ATCC 8368 / DSM 20162 / CCUG 35730 / CIP 100753 / JCM 10117 / KCTC 9821 / NBRC 16120 / NCIMB 702349 / NCTC 13040)</name>
    <name type="common">Corynebacterium paurometabolum</name>
    <dbReference type="NCBI Taxonomy" id="521096"/>
    <lineage>
        <taxon>Bacteria</taxon>
        <taxon>Bacillati</taxon>
        <taxon>Actinomycetota</taxon>
        <taxon>Actinomycetes</taxon>
        <taxon>Mycobacteriales</taxon>
        <taxon>Tsukamurellaceae</taxon>
        <taxon>Tsukamurella</taxon>
    </lineage>
</organism>
<dbReference type="InterPro" id="IPR050109">
    <property type="entry name" value="HTH-type_TetR-like_transc_reg"/>
</dbReference>
<dbReference type="GO" id="GO:0000976">
    <property type="term" value="F:transcription cis-regulatory region binding"/>
    <property type="evidence" value="ECO:0007669"/>
    <property type="project" value="TreeGrafter"/>
</dbReference>
<feature type="region of interest" description="Disordered" evidence="5">
    <location>
        <begin position="1"/>
        <end position="26"/>
    </location>
</feature>
<keyword evidence="2 4" id="KW-0238">DNA-binding</keyword>
<dbReference type="AlphaFoldDB" id="D5UYA4"/>
<evidence type="ECO:0000256" key="5">
    <source>
        <dbReference type="SAM" id="MobiDB-lite"/>
    </source>
</evidence>
<reference evidence="8" key="1">
    <citation type="submission" date="2010-03" db="EMBL/GenBank/DDBJ databases">
        <title>The complete chromosome of Tsukamurella paurometabola DSM 20162.</title>
        <authorList>
            <consortium name="US DOE Joint Genome Institute (JGI-PGF)"/>
            <person name="Lucas S."/>
            <person name="Copeland A."/>
            <person name="Lapidus A."/>
            <person name="Glavina del Rio T."/>
            <person name="Dalin E."/>
            <person name="Tice H."/>
            <person name="Bruce D."/>
            <person name="Goodwin L."/>
            <person name="Pitluck S."/>
            <person name="Kyrpides N."/>
            <person name="Mavromatis K."/>
            <person name="Ivanova N."/>
            <person name="Mikhailova N."/>
            <person name="Munk A.C."/>
            <person name="Brettin T."/>
            <person name="Detter J.C."/>
            <person name="Tapia R."/>
            <person name="Han C."/>
            <person name="Larimer F."/>
            <person name="Land M."/>
            <person name="Hauser L."/>
            <person name="Markowitz V."/>
            <person name="Cheng J.-F."/>
            <person name="Hugenholtz P."/>
            <person name="Woyke T."/>
            <person name="Wu D."/>
            <person name="Jando M."/>
            <person name="Brambilla E."/>
            <person name="Klenk H.-P."/>
            <person name="Eisen J.A."/>
        </authorList>
    </citation>
    <scope>NUCLEOTIDE SEQUENCE [LARGE SCALE GENOMIC DNA]</scope>
    <source>
        <strain evidence="8">ATCC 8368 / DSM 20162 / CCUG 35730 / CIP 100753 / JCM 10117 / KCTC 9821 / NBRC 16120 / NCIMB 702349 / NCTC 13040</strain>
    </source>
</reference>
<protein>
    <submittedName>
        <fullName evidence="7">Transcriptional regulator, TetR family</fullName>
    </submittedName>
</protein>
<dbReference type="EMBL" id="CP001966">
    <property type="protein sequence ID" value="ADG78211.1"/>
    <property type="molecule type" value="Genomic_DNA"/>
</dbReference>
<keyword evidence="8" id="KW-1185">Reference proteome</keyword>
<evidence type="ECO:0000313" key="8">
    <source>
        <dbReference type="Proteomes" id="UP000001213"/>
    </source>
</evidence>
<dbReference type="Gene3D" id="1.10.357.10">
    <property type="entry name" value="Tetracycline Repressor, domain 2"/>
    <property type="match status" value="1"/>
</dbReference>
<gene>
    <name evidence="7" type="ordered locus">Tpau_1590</name>
</gene>
<evidence type="ECO:0000256" key="1">
    <source>
        <dbReference type="ARBA" id="ARBA00023015"/>
    </source>
</evidence>
<dbReference type="Pfam" id="PF00440">
    <property type="entry name" value="TetR_N"/>
    <property type="match status" value="1"/>
</dbReference>
<dbReference type="HOGENOM" id="CLU_069356_20_1_11"/>
<dbReference type="PANTHER" id="PTHR30055:SF234">
    <property type="entry name" value="HTH-TYPE TRANSCRIPTIONAL REGULATOR BETI"/>
    <property type="match status" value="1"/>
</dbReference>
<name>D5UYA4_TSUPD</name>
<dbReference type="InterPro" id="IPR001647">
    <property type="entry name" value="HTH_TetR"/>
</dbReference>
<dbReference type="PROSITE" id="PS50977">
    <property type="entry name" value="HTH_TETR_2"/>
    <property type="match status" value="1"/>
</dbReference>
<dbReference type="Proteomes" id="UP000001213">
    <property type="component" value="Chromosome"/>
</dbReference>
<feature type="domain" description="HTH tetR-type" evidence="6">
    <location>
        <begin position="27"/>
        <end position="87"/>
    </location>
</feature>
<reference evidence="7 8" key="2">
    <citation type="journal article" date="2011" name="Stand. Genomic Sci.">
        <title>Complete genome sequence of Tsukamurella paurometabola type strain (no. 33).</title>
        <authorList>
            <person name="Munk A.C."/>
            <person name="Lapidus A."/>
            <person name="Lucas S."/>
            <person name="Nolan M."/>
            <person name="Tice H."/>
            <person name="Cheng J.F."/>
            <person name="Del Rio T.G."/>
            <person name="Goodwin L."/>
            <person name="Pitluck S."/>
            <person name="Liolios K."/>
            <person name="Huntemann M."/>
            <person name="Ivanova N."/>
            <person name="Mavromatis K."/>
            <person name="Mikhailova N."/>
            <person name="Pati A."/>
            <person name="Chen A."/>
            <person name="Palaniappan K."/>
            <person name="Tapia R."/>
            <person name="Han C."/>
            <person name="Land M."/>
            <person name="Hauser L."/>
            <person name="Chang Y.J."/>
            <person name="Jeffries C.D."/>
            <person name="Brettin T."/>
            <person name="Yasawong M."/>
            <person name="Brambilla E.M."/>
            <person name="Rohde M."/>
            <person name="Sikorski J."/>
            <person name="Goker M."/>
            <person name="Detter J.C."/>
            <person name="Woyke T."/>
            <person name="Bristow J."/>
            <person name="Eisen J.A."/>
            <person name="Markowitz V."/>
            <person name="Hugenholtz P."/>
            <person name="Kyrpides N.C."/>
            <person name="Klenk H.P."/>
        </authorList>
    </citation>
    <scope>NUCLEOTIDE SEQUENCE [LARGE SCALE GENOMIC DNA]</scope>
    <source>
        <strain evidence="8">ATCC 8368 / DSM 20162 / CCUG 35730 / CIP 100753 / JCM 10117 / KCTC 9821 / NBRC 16120 / NCIMB 702349 / NCTC 13040</strain>
    </source>
</reference>
<dbReference type="RefSeq" id="WP_013126242.1">
    <property type="nucleotide sequence ID" value="NC_014158.1"/>
</dbReference>
<evidence type="ECO:0000259" key="6">
    <source>
        <dbReference type="PROSITE" id="PS50977"/>
    </source>
</evidence>
<evidence type="ECO:0000256" key="3">
    <source>
        <dbReference type="ARBA" id="ARBA00023163"/>
    </source>
</evidence>
<keyword evidence="1" id="KW-0805">Transcription regulation</keyword>
<dbReference type="STRING" id="521096.Tpau_1590"/>
<sequence length="231" mass="24766">MSDAAPGGESAGRRGRPRANDPRRPGATAADEILDAAAELFTSRGYAGTSTRAIAEAVGIRQASLYHHFSTKDEILTALLEATVQAPLALARQLAAADGEPIDRLVQLAAFDAEQLATARFNLGALYHLPELAGDAFAEFRRDRAELAEHYRSLSAAAIGDKDDPRTLLPFRLVESVIGLRSDGTISTNDAHSQRVIDTISNAIHTLVSASMHAPYAGRAPRMTHDRTEMP</sequence>
<evidence type="ECO:0000256" key="2">
    <source>
        <dbReference type="ARBA" id="ARBA00023125"/>
    </source>
</evidence>
<feature type="DNA-binding region" description="H-T-H motif" evidence="4">
    <location>
        <begin position="50"/>
        <end position="69"/>
    </location>
</feature>
<proteinExistence type="predicted"/>
<evidence type="ECO:0000313" key="7">
    <source>
        <dbReference type="EMBL" id="ADG78211.1"/>
    </source>
</evidence>
<dbReference type="SUPFAM" id="SSF46689">
    <property type="entry name" value="Homeodomain-like"/>
    <property type="match status" value="1"/>
</dbReference>
<dbReference type="eggNOG" id="COG1309">
    <property type="taxonomic scope" value="Bacteria"/>
</dbReference>
<dbReference type="PRINTS" id="PR00455">
    <property type="entry name" value="HTHTETR"/>
</dbReference>
<dbReference type="InterPro" id="IPR009057">
    <property type="entry name" value="Homeodomain-like_sf"/>
</dbReference>
<accession>D5UYA4</accession>
<dbReference type="GO" id="GO:0003700">
    <property type="term" value="F:DNA-binding transcription factor activity"/>
    <property type="evidence" value="ECO:0007669"/>
    <property type="project" value="TreeGrafter"/>
</dbReference>
<dbReference type="PANTHER" id="PTHR30055">
    <property type="entry name" value="HTH-TYPE TRANSCRIPTIONAL REGULATOR RUTR"/>
    <property type="match status" value="1"/>
</dbReference>
<evidence type="ECO:0000256" key="4">
    <source>
        <dbReference type="PROSITE-ProRule" id="PRU00335"/>
    </source>
</evidence>
<dbReference type="KEGG" id="tpr:Tpau_1590"/>
<keyword evidence="3" id="KW-0804">Transcription</keyword>